<proteinExistence type="predicted"/>
<evidence type="ECO:0000313" key="5">
    <source>
        <dbReference type="Proteomes" id="UP001281731"/>
    </source>
</evidence>
<evidence type="ECO:0000313" key="3">
    <source>
        <dbReference type="EMBL" id="MDY5154401.1"/>
    </source>
</evidence>
<dbReference type="InterPro" id="IPR041629">
    <property type="entry name" value="SCP_3"/>
</dbReference>
<name>A0AAW9HKG6_9ACTO</name>
<organism evidence="3 5">
    <name type="scientific">Actinotignum urinale</name>
    <dbReference type="NCBI Taxonomy" id="190146"/>
    <lineage>
        <taxon>Bacteria</taxon>
        <taxon>Bacillati</taxon>
        <taxon>Actinomycetota</taxon>
        <taxon>Actinomycetes</taxon>
        <taxon>Actinomycetales</taxon>
        <taxon>Actinomycetaceae</taxon>
        <taxon>Actinotignum</taxon>
    </lineage>
</organism>
<dbReference type="Pfam" id="PF17844">
    <property type="entry name" value="SCP_3"/>
    <property type="match status" value="1"/>
</dbReference>
<keyword evidence="4" id="KW-1185">Reference proteome</keyword>
<dbReference type="AlphaFoldDB" id="A0AAW9HKG6"/>
<dbReference type="Gene3D" id="3.30.1050.40">
    <property type="match status" value="1"/>
</dbReference>
<dbReference type="Proteomes" id="UP001281731">
    <property type="component" value="Unassembled WGS sequence"/>
</dbReference>
<reference evidence="3 4" key="1">
    <citation type="submission" date="2023-10" db="EMBL/GenBank/DDBJ databases">
        <title>Whole Genome based description of the genera Actinobaculum and Actinotignum reveals a complex phylogenetic relationship within the species included in the genus Actinotignum.</title>
        <authorList>
            <person name="Jensen C.S."/>
            <person name="Dargis R."/>
            <person name="Kemp M."/>
            <person name="Christensen J.J."/>
        </authorList>
    </citation>
    <scope>NUCLEOTIDE SEQUENCE</scope>
    <source>
        <strain evidence="3">SLA_B511</strain>
        <strain evidence="2 4">SLA_B974</strain>
    </source>
</reference>
<feature type="domain" description="Bacterial SCP orthologue" evidence="1">
    <location>
        <begin position="27"/>
        <end position="116"/>
    </location>
</feature>
<gene>
    <name evidence="3" type="ORF">R6G80_01490</name>
    <name evidence="2" type="ORF">R6G86_05850</name>
</gene>
<comment type="caution">
    <text evidence="3">The sequence shown here is derived from an EMBL/GenBank/DDBJ whole genome shotgun (WGS) entry which is preliminary data.</text>
</comment>
<evidence type="ECO:0000313" key="2">
    <source>
        <dbReference type="EMBL" id="MDY5133260.1"/>
    </source>
</evidence>
<protein>
    <submittedName>
        <fullName evidence="3">Sterol carrier family protein</fullName>
    </submittedName>
</protein>
<sequence length="131" mass="14196">MARKIDSVEGMRVLALHATGSQLNASNTRLAVRYALQNIAELHPGHAVEIRVPYAGAVQAFEGPNHRRGTPPNVIETDQKTFLDLVTGLTSWDEAMRDGKIDASGQRANLSGTLPMYSRTTLERIAGQGEA</sequence>
<dbReference type="RefSeq" id="WP_022866559.1">
    <property type="nucleotide sequence ID" value="NZ_CAMYCL010000043.1"/>
</dbReference>
<dbReference type="Proteomes" id="UP001275049">
    <property type="component" value="Unassembled WGS sequence"/>
</dbReference>
<evidence type="ECO:0000313" key="4">
    <source>
        <dbReference type="Proteomes" id="UP001275049"/>
    </source>
</evidence>
<dbReference type="EMBL" id="JAWNGA010000009">
    <property type="protein sequence ID" value="MDY5133260.1"/>
    <property type="molecule type" value="Genomic_DNA"/>
</dbReference>
<evidence type="ECO:0000259" key="1">
    <source>
        <dbReference type="Pfam" id="PF17844"/>
    </source>
</evidence>
<accession>A0AAW9HKG6</accession>
<dbReference type="EMBL" id="JAWNGC010000001">
    <property type="protein sequence ID" value="MDY5154401.1"/>
    <property type="molecule type" value="Genomic_DNA"/>
</dbReference>